<dbReference type="AlphaFoldDB" id="U5EUG4"/>
<evidence type="ECO:0000259" key="1">
    <source>
        <dbReference type="PROSITE" id="PS50878"/>
    </source>
</evidence>
<dbReference type="GO" id="GO:0003964">
    <property type="term" value="F:RNA-directed DNA polymerase activity"/>
    <property type="evidence" value="ECO:0007669"/>
    <property type="project" value="UniProtKB-KW"/>
</dbReference>
<keyword evidence="2" id="KW-0808">Transferase</keyword>
<keyword evidence="2" id="KW-0548">Nucleotidyltransferase</keyword>
<feature type="domain" description="Reverse transcriptase" evidence="1">
    <location>
        <begin position="281"/>
        <end position="540"/>
    </location>
</feature>
<dbReference type="PANTHER" id="PTHR33332">
    <property type="entry name" value="REVERSE TRANSCRIPTASE DOMAIN-CONTAINING PROTEIN"/>
    <property type="match status" value="1"/>
</dbReference>
<sequence length="748" mass="85767">VLGNNTEKIYNLYQSSMAGLSDHDILCVDYKVKCNVPVPVTVTRRNFNKINTDRLYSDTINANWQIIADSVSVNDKVLKLNDKITTLMDKHAPLEVVTIKDFKESWKTLSVTEALNERAAFHYLWKTERDPAKKAERWNDFKKVRNKTTSVIREARSKFTAEQLDVRFNSKKLWTNIKRLGLASESQHVSHNFSATDLNQHFCFSSSSLLNSAFTPTSFNENIEMQQTPYNFCFQPVTDVEVINAIKSIRSNAMGHDDIPLSFIRLLTPSITPILANVFNTIINSSTFPDVWKIAKVIPIAKIATPLSTNDFRPISLLPSLSKVLERLLHSQLNAFFDSFKLLNEFQSGFRKRCSTTSALTKIVDDVKGNIDRGELTIMALLDFSKAFDTVNHDFLCRKLSRYNLQDSAVSLIRSYLSERSQFVEDSGNTSTKLLLRCGVPQGSILGPLLFSIFINDLPTILRYSAYHLYADDFQIYKSFPSASAAETINELNRDLQQILNWSRQNGLKLNTAKTQLIVFHSKQRPLPNPLPDVYLGDELIEYKNKVKNLGLYLDEHLDWVSNTNDICRKVYFGLHSLNRMKFQTPQEVKLRLVKSLLMPHFQYCDVVFSSASCKNLKKLRLAFNACIRYVFNLKKFDHVSAYENRLLGMTLESFYKYRIACNVSKTLKCMNPDYMNNFFTWSSSARVKDLIFPRHTTAAYGNSFRVEGVRVWNTLPIAVKSEVSFSKFKIKCHEYFINNETTDSSST</sequence>
<proteinExistence type="evidence at transcript level"/>
<dbReference type="InterPro" id="IPR000477">
    <property type="entry name" value="RT_dom"/>
</dbReference>
<evidence type="ECO:0000313" key="2">
    <source>
        <dbReference type="EMBL" id="JAB55978.1"/>
    </source>
</evidence>
<feature type="non-terminal residue" evidence="2">
    <location>
        <position position="1"/>
    </location>
</feature>
<keyword evidence="2" id="KW-0695">RNA-directed DNA polymerase</keyword>
<dbReference type="PROSITE" id="PS50878">
    <property type="entry name" value="RT_POL"/>
    <property type="match status" value="1"/>
</dbReference>
<organism evidence="2">
    <name type="scientific">Corethrella appendiculata</name>
    <dbReference type="NCBI Taxonomy" id="1370023"/>
    <lineage>
        <taxon>Eukaryota</taxon>
        <taxon>Metazoa</taxon>
        <taxon>Ecdysozoa</taxon>
        <taxon>Arthropoda</taxon>
        <taxon>Hexapoda</taxon>
        <taxon>Insecta</taxon>
        <taxon>Pterygota</taxon>
        <taxon>Neoptera</taxon>
        <taxon>Endopterygota</taxon>
        <taxon>Diptera</taxon>
        <taxon>Nematocera</taxon>
        <taxon>Culicoidea</taxon>
        <taxon>Chaoboridae</taxon>
        <taxon>Corethrella</taxon>
    </lineage>
</organism>
<dbReference type="CDD" id="cd01650">
    <property type="entry name" value="RT_nLTR_like"/>
    <property type="match status" value="1"/>
</dbReference>
<dbReference type="Pfam" id="PF00078">
    <property type="entry name" value="RVT_1"/>
    <property type="match status" value="1"/>
</dbReference>
<dbReference type="EMBL" id="GANO01003893">
    <property type="protein sequence ID" value="JAB55978.1"/>
    <property type="molecule type" value="mRNA"/>
</dbReference>
<dbReference type="SUPFAM" id="SSF56672">
    <property type="entry name" value="DNA/RNA polymerases"/>
    <property type="match status" value="1"/>
</dbReference>
<dbReference type="InterPro" id="IPR043502">
    <property type="entry name" value="DNA/RNA_pol_sf"/>
</dbReference>
<accession>U5EUG4</accession>
<reference evidence="2" key="1">
    <citation type="journal article" date="2014" name="Insect Biochem. Mol. Biol.">
        <title>An insight into the sialome of the frog biting fly, Corethrella appendiculata.</title>
        <authorList>
            <person name="Ribeiro J.M.C."/>
            <person name="Chagas A.C."/>
            <person name="Pham V.M."/>
            <person name="Lounibos L.P."/>
            <person name="Calvo E."/>
        </authorList>
    </citation>
    <scope>NUCLEOTIDE SEQUENCE</scope>
    <source>
        <tissue evidence="2">Salivary glands</tissue>
    </source>
</reference>
<protein>
    <submittedName>
        <fullName evidence="2">Putative reverse transcriptase</fullName>
    </submittedName>
</protein>
<name>U5EUG4_9DIPT</name>